<reference evidence="3" key="1">
    <citation type="submission" date="2017-03" db="EMBL/GenBank/DDBJ databases">
        <title>Phytopthora megakarya and P. palmivora, two closely related causual agents of cacao black pod achieved similar genome size and gene model numbers by different mechanisms.</title>
        <authorList>
            <person name="Ali S."/>
            <person name="Shao J."/>
            <person name="Larry D.J."/>
            <person name="Kronmiller B."/>
            <person name="Shen D."/>
            <person name="Strem M.D."/>
            <person name="Melnick R.L."/>
            <person name="Guiltinan M.J."/>
            <person name="Tyler B.M."/>
            <person name="Meinhardt L.W."/>
            <person name="Bailey B.A."/>
        </authorList>
    </citation>
    <scope>NUCLEOTIDE SEQUENCE [LARGE SCALE GENOMIC DNA]</scope>
    <source>
        <strain evidence="3">zdho120</strain>
    </source>
</reference>
<dbReference type="GO" id="GO:0008233">
    <property type="term" value="F:peptidase activity"/>
    <property type="evidence" value="ECO:0007669"/>
    <property type="project" value="UniProtKB-KW"/>
</dbReference>
<feature type="region of interest" description="Disordered" evidence="1">
    <location>
        <begin position="41"/>
        <end position="66"/>
    </location>
</feature>
<comment type="caution">
    <text evidence="2">The sequence shown here is derived from an EMBL/GenBank/DDBJ whole genome shotgun (WGS) entry which is preliminary data.</text>
</comment>
<organism evidence="2 3">
    <name type="scientific">Phytophthora megakarya</name>
    <dbReference type="NCBI Taxonomy" id="4795"/>
    <lineage>
        <taxon>Eukaryota</taxon>
        <taxon>Sar</taxon>
        <taxon>Stramenopiles</taxon>
        <taxon>Oomycota</taxon>
        <taxon>Peronosporomycetes</taxon>
        <taxon>Peronosporales</taxon>
        <taxon>Peronosporaceae</taxon>
        <taxon>Phytophthora</taxon>
    </lineage>
</organism>
<name>A0A225VG71_9STRA</name>
<evidence type="ECO:0000313" key="3">
    <source>
        <dbReference type="Proteomes" id="UP000198211"/>
    </source>
</evidence>
<keyword evidence="2" id="KW-0378">Hydrolase</keyword>
<feature type="compositionally biased region" description="Polar residues" evidence="1">
    <location>
        <begin position="47"/>
        <end position="56"/>
    </location>
</feature>
<sequence>MLDTSSWVRPFAPKAAEQAVWVELVEELSYPVNSTRTNQVAEDKFTLTHSQQSSPTGPRRKQALRCSDGNGNSRLCLEAMMLVLDDNRWFDLPEKDEHSVGKDAEEDLFGSAEQSSYFHDSHRVTPRSESHKARVAREAEQAELTANTRPGAERNSLRCQAPADDVGNPFYHDDDEIDSTTELVVHSR</sequence>
<evidence type="ECO:0000313" key="2">
    <source>
        <dbReference type="EMBL" id="OWZ04403.1"/>
    </source>
</evidence>
<gene>
    <name evidence="2" type="ORF">PHMEG_00023701</name>
</gene>
<protein>
    <submittedName>
        <fullName evidence="2">Eukaryotic/viral aspartic protease</fullName>
    </submittedName>
</protein>
<proteinExistence type="predicted"/>
<evidence type="ECO:0000256" key="1">
    <source>
        <dbReference type="SAM" id="MobiDB-lite"/>
    </source>
</evidence>
<feature type="compositionally biased region" description="Basic and acidic residues" evidence="1">
    <location>
        <begin position="119"/>
        <end position="140"/>
    </location>
</feature>
<dbReference type="AlphaFoldDB" id="A0A225VG71"/>
<keyword evidence="2" id="KW-0645">Protease</keyword>
<dbReference type="EMBL" id="NBNE01004988">
    <property type="protein sequence ID" value="OWZ04403.1"/>
    <property type="molecule type" value="Genomic_DNA"/>
</dbReference>
<dbReference type="OrthoDB" id="128680at2759"/>
<feature type="region of interest" description="Disordered" evidence="1">
    <location>
        <begin position="114"/>
        <end position="188"/>
    </location>
</feature>
<keyword evidence="3" id="KW-1185">Reference proteome</keyword>
<dbReference type="GO" id="GO:0006508">
    <property type="term" value="P:proteolysis"/>
    <property type="evidence" value="ECO:0007669"/>
    <property type="project" value="UniProtKB-KW"/>
</dbReference>
<accession>A0A225VG71</accession>
<dbReference type="Proteomes" id="UP000198211">
    <property type="component" value="Unassembled WGS sequence"/>
</dbReference>